<name>A0A3S1AM53_9CYAN</name>
<dbReference type="OrthoDB" id="9975121at2"/>
<reference evidence="1" key="1">
    <citation type="submission" date="2018-12" db="EMBL/GenBank/DDBJ databases">
        <authorList>
            <person name="Will S."/>
            <person name="Neumann-Schaal M."/>
            <person name="Henke P."/>
        </authorList>
    </citation>
    <scope>NUCLEOTIDE SEQUENCE</scope>
    <source>
        <strain evidence="1">PCC 7102</strain>
    </source>
</reference>
<evidence type="ECO:0000313" key="1">
    <source>
        <dbReference type="EMBL" id="RUT04046.1"/>
    </source>
</evidence>
<proteinExistence type="predicted"/>
<dbReference type="AlphaFoldDB" id="A0A3S1AM53"/>
<accession>A0A3S1AM53</accession>
<keyword evidence="2" id="KW-1185">Reference proteome</keyword>
<comment type="caution">
    <text evidence="1">The sequence shown here is derived from an EMBL/GenBank/DDBJ whole genome shotgun (WGS) entry which is preliminary data.</text>
</comment>
<dbReference type="Proteomes" id="UP000271624">
    <property type="component" value="Unassembled WGS sequence"/>
</dbReference>
<organism evidence="1 2">
    <name type="scientific">Dulcicalothrix desertica PCC 7102</name>
    <dbReference type="NCBI Taxonomy" id="232991"/>
    <lineage>
        <taxon>Bacteria</taxon>
        <taxon>Bacillati</taxon>
        <taxon>Cyanobacteriota</taxon>
        <taxon>Cyanophyceae</taxon>
        <taxon>Nostocales</taxon>
        <taxon>Calotrichaceae</taxon>
        <taxon>Dulcicalothrix</taxon>
    </lineage>
</organism>
<sequence>MSGCLPIIPDDVETRLIASLRWFYYGCVPGHDIIGSLIDIAKKYQLPDFINLINISYAYNKVILDINSQGIECGLLKLKQYAQEIEEYKLTEILEKLKIVPRLLQLGATVEQIIETFNLNSESIKFLSE</sequence>
<dbReference type="EMBL" id="RSCL01000012">
    <property type="protein sequence ID" value="RUT04046.1"/>
    <property type="molecule type" value="Genomic_DNA"/>
</dbReference>
<protein>
    <submittedName>
        <fullName evidence="1">Uncharacterized protein</fullName>
    </submittedName>
</protein>
<reference evidence="1" key="2">
    <citation type="journal article" date="2019" name="Genome Biol. Evol.">
        <title>Day and night: Metabolic profiles and evolutionary relationships of six axenic non-marine cyanobacteria.</title>
        <authorList>
            <person name="Will S.E."/>
            <person name="Henke P."/>
            <person name="Boedeker C."/>
            <person name="Huang S."/>
            <person name="Brinkmann H."/>
            <person name="Rohde M."/>
            <person name="Jarek M."/>
            <person name="Friedl T."/>
            <person name="Seufert S."/>
            <person name="Schumacher M."/>
            <person name="Overmann J."/>
            <person name="Neumann-Schaal M."/>
            <person name="Petersen J."/>
        </authorList>
    </citation>
    <scope>NUCLEOTIDE SEQUENCE [LARGE SCALE GENOMIC DNA]</scope>
    <source>
        <strain evidence="1">PCC 7102</strain>
    </source>
</reference>
<dbReference type="RefSeq" id="WP_127083291.1">
    <property type="nucleotide sequence ID" value="NZ_RSCL01000012.1"/>
</dbReference>
<evidence type="ECO:0000313" key="2">
    <source>
        <dbReference type="Proteomes" id="UP000271624"/>
    </source>
</evidence>
<gene>
    <name evidence="1" type="ORF">DSM106972_049600</name>
</gene>